<name>A0A3N0DZS4_9ACTN</name>
<organism evidence="4 5">
    <name type="scientific">Nocardioides marmorisolisilvae</name>
    <dbReference type="NCBI Taxonomy" id="1542737"/>
    <lineage>
        <taxon>Bacteria</taxon>
        <taxon>Bacillati</taxon>
        <taxon>Actinomycetota</taxon>
        <taxon>Actinomycetes</taxon>
        <taxon>Propionibacteriales</taxon>
        <taxon>Nocardioidaceae</taxon>
        <taxon>Nocardioides</taxon>
    </lineage>
</organism>
<dbReference type="OrthoDB" id="4774723at2"/>
<feature type="transmembrane region" description="Helical" evidence="3">
    <location>
        <begin position="6"/>
        <end position="28"/>
    </location>
</feature>
<dbReference type="EMBL" id="RJSG01000001">
    <property type="protein sequence ID" value="RNL81102.1"/>
    <property type="molecule type" value="Genomic_DNA"/>
</dbReference>
<reference evidence="4 5" key="1">
    <citation type="submission" date="2018-11" db="EMBL/GenBank/DDBJ databases">
        <authorList>
            <person name="Li F."/>
        </authorList>
    </citation>
    <scope>NUCLEOTIDE SEQUENCE [LARGE SCALE GENOMIC DNA]</scope>
    <source>
        <strain evidence="4 5">KIS18-7</strain>
    </source>
</reference>
<evidence type="ECO:0008006" key="6">
    <source>
        <dbReference type="Google" id="ProtNLM"/>
    </source>
</evidence>
<keyword evidence="5" id="KW-1185">Reference proteome</keyword>
<comment type="caution">
    <text evidence="4">The sequence shown here is derived from an EMBL/GenBank/DDBJ whole genome shotgun (WGS) entry which is preliminary data.</text>
</comment>
<dbReference type="PANTHER" id="PTHR37042:SF4">
    <property type="entry name" value="OUTER MEMBRANE PROTEIN RV1973"/>
    <property type="match status" value="1"/>
</dbReference>
<sequence>MPASRRSWVVPGVLVVLLVALLATFVVLRSHRGRDTDPGMLVAAKLEADNFFSLDYRHADKDVDRVLTLATGKFKKDYSARRQEVVDGVVKKKLVVSAAIPQDGTAVELIDGDRGQVLIAVDVTTTTTDGASTVNRYRARIALSKVGGHWLVSDLSQVG</sequence>
<dbReference type="PANTHER" id="PTHR37042">
    <property type="entry name" value="OUTER MEMBRANE PROTEIN RV1973"/>
    <property type="match status" value="1"/>
</dbReference>
<dbReference type="RefSeq" id="WP_123232307.1">
    <property type="nucleotide sequence ID" value="NZ_RJSG01000001.1"/>
</dbReference>
<dbReference type="AlphaFoldDB" id="A0A3N0DZS4"/>
<proteinExistence type="predicted"/>
<keyword evidence="3" id="KW-0812">Transmembrane</keyword>
<keyword evidence="3" id="KW-1133">Transmembrane helix</keyword>
<dbReference type="GO" id="GO:0016020">
    <property type="term" value="C:membrane"/>
    <property type="evidence" value="ECO:0007669"/>
    <property type="project" value="UniProtKB-SubCell"/>
</dbReference>
<evidence type="ECO:0000313" key="4">
    <source>
        <dbReference type="EMBL" id="RNL81102.1"/>
    </source>
</evidence>
<gene>
    <name evidence="4" type="ORF">EFL95_01610</name>
</gene>
<protein>
    <recommendedName>
        <fullName evidence="6">Mce-associated membrane protein</fullName>
    </recommendedName>
</protein>
<evidence type="ECO:0000256" key="2">
    <source>
        <dbReference type="ARBA" id="ARBA00023136"/>
    </source>
</evidence>
<keyword evidence="2 3" id="KW-0472">Membrane</keyword>
<dbReference type="Proteomes" id="UP000277094">
    <property type="component" value="Unassembled WGS sequence"/>
</dbReference>
<evidence type="ECO:0000313" key="5">
    <source>
        <dbReference type="Proteomes" id="UP000277094"/>
    </source>
</evidence>
<comment type="subcellular location">
    <subcellularLocation>
        <location evidence="1">Membrane</location>
    </subcellularLocation>
</comment>
<evidence type="ECO:0000256" key="1">
    <source>
        <dbReference type="ARBA" id="ARBA00004370"/>
    </source>
</evidence>
<evidence type="ECO:0000256" key="3">
    <source>
        <dbReference type="SAM" id="Phobius"/>
    </source>
</evidence>
<accession>A0A3N0DZS4</accession>